<dbReference type="SUPFAM" id="SSF55347">
    <property type="entry name" value="Glyceraldehyde-3-phosphate dehydrogenase-like, C-terminal domain"/>
    <property type="match status" value="1"/>
</dbReference>
<dbReference type="PROSITE" id="PS01224">
    <property type="entry name" value="ARGC"/>
    <property type="match status" value="1"/>
</dbReference>
<accession>A0A2K9PTA0</accession>
<dbReference type="CDD" id="cd23934">
    <property type="entry name" value="AGPR_1_C"/>
    <property type="match status" value="1"/>
</dbReference>
<keyword evidence="2 5" id="KW-0028">Amino-acid biosynthesis</keyword>
<keyword evidence="4 5" id="KW-0560">Oxidoreductase</keyword>
<dbReference type="InterPro" id="IPR058924">
    <property type="entry name" value="AGPR_dimerisation_dom"/>
</dbReference>
<keyword evidence="1 5" id="KW-0055">Arginine biosynthesis</keyword>
<dbReference type="CDD" id="cd17895">
    <property type="entry name" value="AGPR_1_N"/>
    <property type="match status" value="1"/>
</dbReference>
<feature type="domain" description="Semialdehyde dehydrogenase NAD-binding" evidence="7">
    <location>
        <begin position="5"/>
        <end position="129"/>
    </location>
</feature>
<organism evidence="8 9">
    <name type="scientific">Flavivirga eckloniae</name>
    <dbReference type="NCBI Taxonomy" id="1803846"/>
    <lineage>
        <taxon>Bacteria</taxon>
        <taxon>Pseudomonadati</taxon>
        <taxon>Bacteroidota</taxon>
        <taxon>Flavobacteriia</taxon>
        <taxon>Flavobacteriales</taxon>
        <taxon>Flavobacteriaceae</taxon>
        <taxon>Flavivirga</taxon>
    </lineage>
</organism>
<dbReference type="PANTHER" id="PTHR32338">
    <property type="entry name" value="N-ACETYL-GAMMA-GLUTAMYL-PHOSPHATE REDUCTASE, CHLOROPLASTIC-RELATED-RELATED"/>
    <property type="match status" value="1"/>
</dbReference>
<name>A0A2K9PTA0_9FLAO</name>
<dbReference type="GO" id="GO:0070401">
    <property type="term" value="F:NADP+ binding"/>
    <property type="evidence" value="ECO:0007669"/>
    <property type="project" value="InterPro"/>
</dbReference>
<dbReference type="PANTHER" id="PTHR32338:SF10">
    <property type="entry name" value="N-ACETYL-GAMMA-GLUTAMYL-PHOSPHATE REDUCTASE, CHLOROPLASTIC-RELATED"/>
    <property type="match status" value="1"/>
</dbReference>
<dbReference type="KEGG" id="fek:C1H87_15535"/>
<dbReference type="EMBL" id="CP025791">
    <property type="protein sequence ID" value="AUP80038.1"/>
    <property type="molecule type" value="Genomic_DNA"/>
</dbReference>
<evidence type="ECO:0000256" key="3">
    <source>
        <dbReference type="ARBA" id="ARBA00022857"/>
    </source>
</evidence>
<dbReference type="AlphaFoldDB" id="A0A2K9PTA0"/>
<dbReference type="InterPro" id="IPR036291">
    <property type="entry name" value="NAD(P)-bd_dom_sf"/>
</dbReference>
<evidence type="ECO:0000256" key="4">
    <source>
        <dbReference type="ARBA" id="ARBA00023002"/>
    </source>
</evidence>
<comment type="function">
    <text evidence="5">Catalyzes the NADPH-dependent reduction of N-acetyl-5-glutamyl phosphate to yield N-acetyl-L-glutamate 5-semialdehyde.</text>
</comment>
<evidence type="ECO:0000256" key="1">
    <source>
        <dbReference type="ARBA" id="ARBA00022571"/>
    </source>
</evidence>
<comment type="similarity">
    <text evidence="5">Belongs to the NAGSA dehydrogenase family. Type 1 subfamily.</text>
</comment>
<keyword evidence="9" id="KW-1185">Reference proteome</keyword>
<evidence type="ECO:0000256" key="5">
    <source>
        <dbReference type="HAMAP-Rule" id="MF_00150"/>
    </source>
</evidence>
<dbReference type="InterPro" id="IPR000706">
    <property type="entry name" value="AGPR_type-1"/>
</dbReference>
<proteinExistence type="inferred from homology"/>
<dbReference type="RefSeq" id="WP_102756690.1">
    <property type="nucleotide sequence ID" value="NZ_CP025791.1"/>
</dbReference>
<dbReference type="Proteomes" id="UP000235826">
    <property type="component" value="Chromosome"/>
</dbReference>
<dbReference type="InterPro" id="IPR000534">
    <property type="entry name" value="Semialdehyde_DH_NAD-bd"/>
</dbReference>
<comment type="subcellular location">
    <subcellularLocation>
        <location evidence="5">Cytoplasm</location>
    </subcellularLocation>
</comment>
<dbReference type="SMART" id="SM00859">
    <property type="entry name" value="Semialdhyde_dh"/>
    <property type="match status" value="1"/>
</dbReference>
<dbReference type="Pfam" id="PF01118">
    <property type="entry name" value="Semialdhyde_dh"/>
    <property type="match status" value="1"/>
</dbReference>
<dbReference type="InterPro" id="IPR023013">
    <property type="entry name" value="AGPR_AS"/>
</dbReference>
<dbReference type="GO" id="GO:0005737">
    <property type="term" value="C:cytoplasm"/>
    <property type="evidence" value="ECO:0007669"/>
    <property type="project" value="UniProtKB-SubCell"/>
</dbReference>
<gene>
    <name evidence="5" type="primary">argC</name>
    <name evidence="8" type="ORF">C1H87_15535</name>
</gene>
<evidence type="ECO:0000256" key="6">
    <source>
        <dbReference type="PROSITE-ProRule" id="PRU10010"/>
    </source>
</evidence>
<protein>
    <recommendedName>
        <fullName evidence="5">N-acetyl-gamma-glutamyl-phosphate reductase</fullName>
        <shortName evidence="5">AGPR</shortName>
        <ecNumber evidence="5">1.2.1.38</ecNumber>
    </recommendedName>
    <alternativeName>
        <fullName evidence="5">N-acetyl-glutamate semialdehyde dehydrogenase</fullName>
        <shortName evidence="5">NAGSA dehydrogenase</shortName>
    </alternativeName>
</protein>
<evidence type="ECO:0000259" key="7">
    <source>
        <dbReference type="SMART" id="SM00859"/>
    </source>
</evidence>
<dbReference type="SUPFAM" id="SSF51735">
    <property type="entry name" value="NAD(P)-binding Rossmann-fold domains"/>
    <property type="match status" value="1"/>
</dbReference>
<dbReference type="OrthoDB" id="9801289at2"/>
<reference evidence="8 9" key="1">
    <citation type="submission" date="2018-01" db="EMBL/GenBank/DDBJ databases">
        <title>Complete genome sequence of Flavivirga eckloniae ECD14 isolated from seaweed Ecklonia cava.</title>
        <authorList>
            <person name="Lee J.H."/>
            <person name="Baik K.S."/>
            <person name="Seong C.N."/>
        </authorList>
    </citation>
    <scope>NUCLEOTIDE SEQUENCE [LARGE SCALE GENOMIC DNA]</scope>
    <source>
        <strain evidence="8 9">ECD14</strain>
    </source>
</reference>
<sequence>MEKIEVGIIGGAGYTAGELVRLLVSHPKTNINFVFSTSNAGNKISHIHQDLVGTLDLKFTDTVNPNVDVLFLCLGHGNSVKFLENNTFSDSTKIIDLGNDFRLEKDKVFDGKNFVYGLPELQKEAIKSANYIANPGCFATAIQLALLPLADKDLLNNDVHINAVTGATGAGTSLSATTHYTWRDNNFSYYKPFTHQHLGEINQSVNQLQNDFSSDILFMPNRGNFSRGIFATLYTDFEGTVEEAISIYKDFYKDAKFTFVSDATIHLKQVVNTNKCIIHLHKHNNKLLITSIIDNLLKGASGQAIQNMNLMFGLEETEGLKLKGTYF</sequence>
<evidence type="ECO:0000313" key="8">
    <source>
        <dbReference type="EMBL" id="AUP80038.1"/>
    </source>
</evidence>
<dbReference type="GO" id="GO:0051287">
    <property type="term" value="F:NAD binding"/>
    <property type="evidence" value="ECO:0007669"/>
    <property type="project" value="InterPro"/>
</dbReference>
<dbReference type="GO" id="GO:0003942">
    <property type="term" value="F:N-acetyl-gamma-glutamyl-phosphate reductase activity"/>
    <property type="evidence" value="ECO:0007669"/>
    <property type="project" value="UniProtKB-UniRule"/>
</dbReference>
<keyword evidence="3 5" id="KW-0521">NADP</keyword>
<dbReference type="EC" id="1.2.1.38" evidence="5"/>
<feature type="active site" evidence="5 6">
    <location>
        <position position="137"/>
    </location>
</feature>
<dbReference type="NCBIfam" id="TIGR01850">
    <property type="entry name" value="argC"/>
    <property type="match status" value="1"/>
</dbReference>
<evidence type="ECO:0000313" key="9">
    <source>
        <dbReference type="Proteomes" id="UP000235826"/>
    </source>
</evidence>
<dbReference type="UniPathway" id="UPA00068">
    <property type="reaction ID" value="UER00108"/>
</dbReference>
<dbReference type="HAMAP" id="MF_00150">
    <property type="entry name" value="ArgC_type1"/>
    <property type="match status" value="1"/>
</dbReference>
<dbReference type="GO" id="GO:0006526">
    <property type="term" value="P:L-arginine biosynthetic process"/>
    <property type="evidence" value="ECO:0007669"/>
    <property type="project" value="UniProtKB-UniRule"/>
</dbReference>
<dbReference type="Pfam" id="PF22698">
    <property type="entry name" value="Semialdhyde_dhC_1"/>
    <property type="match status" value="1"/>
</dbReference>
<comment type="catalytic activity">
    <reaction evidence="5">
        <text>N-acetyl-L-glutamate 5-semialdehyde + phosphate + NADP(+) = N-acetyl-L-glutamyl 5-phosphate + NADPH + H(+)</text>
        <dbReference type="Rhea" id="RHEA:21588"/>
        <dbReference type="ChEBI" id="CHEBI:15378"/>
        <dbReference type="ChEBI" id="CHEBI:29123"/>
        <dbReference type="ChEBI" id="CHEBI:43474"/>
        <dbReference type="ChEBI" id="CHEBI:57783"/>
        <dbReference type="ChEBI" id="CHEBI:57936"/>
        <dbReference type="ChEBI" id="CHEBI:58349"/>
        <dbReference type="EC" id="1.2.1.38"/>
    </reaction>
</comment>
<keyword evidence="5" id="KW-0963">Cytoplasm</keyword>
<comment type="pathway">
    <text evidence="5">Amino-acid biosynthesis; L-arginine biosynthesis; N(2)-acetyl-L-ornithine from L-glutamate: step 3/4.</text>
</comment>
<evidence type="ECO:0000256" key="2">
    <source>
        <dbReference type="ARBA" id="ARBA00022605"/>
    </source>
</evidence>
<dbReference type="Gene3D" id="3.30.360.10">
    <property type="entry name" value="Dihydrodipicolinate Reductase, domain 2"/>
    <property type="match status" value="1"/>
</dbReference>
<dbReference type="InterPro" id="IPR050085">
    <property type="entry name" value="AGPR"/>
</dbReference>
<dbReference type="Gene3D" id="3.40.50.720">
    <property type="entry name" value="NAD(P)-binding Rossmann-like Domain"/>
    <property type="match status" value="1"/>
</dbReference>